<accession>A0A401ZA42</accession>
<dbReference type="GO" id="GO:0008235">
    <property type="term" value="F:metalloexopeptidase activity"/>
    <property type="evidence" value="ECO:0007669"/>
    <property type="project" value="UniProtKB-ARBA"/>
</dbReference>
<dbReference type="PROSITE" id="PS00491">
    <property type="entry name" value="PROLINE_PEPTIDASE"/>
    <property type="match status" value="1"/>
</dbReference>
<reference evidence="6" key="1">
    <citation type="submission" date="2018-12" db="EMBL/GenBank/DDBJ databases">
        <title>Tengunoibacter tsumagoiensis gen. nov., sp. nov., Dictyobacter kobayashii sp. nov., D. alpinus sp. nov., and D. joshuensis sp. nov. and description of Dictyobacteraceae fam. nov. within the order Ktedonobacterales isolated from Tengu-no-mugimeshi.</title>
        <authorList>
            <person name="Wang C.M."/>
            <person name="Zheng Y."/>
            <person name="Sakai Y."/>
            <person name="Toyoda A."/>
            <person name="Minakuchi Y."/>
            <person name="Abe K."/>
            <person name="Yokota A."/>
            <person name="Yabe S."/>
        </authorList>
    </citation>
    <scope>NUCLEOTIDE SEQUENCE [LARGE SCALE GENOMIC DNA]</scope>
    <source>
        <strain evidence="6">S-27</strain>
    </source>
</reference>
<dbReference type="InterPro" id="IPR029149">
    <property type="entry name" value="Creatin/AminoP/Spt16_N"/>
</dbReference>
<dbReference type="EMBL" id="BIFQ01000001">
    <property type="protein sequence ID" value="GCE03741.1"/>
    <property type="molecule type" value="Genomic_DNA"/>
</dbReference>
<dbReference type="AlphaFoldDB" id="A0A401ZA42"/>
<protein>
    <submittedName>
        <fullName evidence="5">Xaa-Pro dipeptidase</fullName>
    </submittedName>
</protein>
<dbReference type="InterPro" id="IPR050659">
    <property type="entry name" value="Peptidase_M24B"/>
</dbReference>
<dbReference type="Gene3D" id="3.40.350.10">
    <property type="entry name" value="Creatinase/prolidase N-terminal domain"/>
    <property type="match status" value="1"/>
</dbReference>
<dbReference type="InterPro" id="IPR001131">
    <property type="entry name" value="Peptidase_M24B_aminopep-P_CS"/>
</dbReference>
<dbReference type="Pfam" id="PF00557">
    <property type="entry name" value="Peptidase_M24"/>
    <property type="match status" value="1"/>
</dbReference>
<organism evidence="5 6">
    <name type="scientific">Dictyobacter aurantiacus</name>
    <dbReference type="NCBI Taxonomy" id="1936993"/>
    <lineage>
        <taxon>Bacteria</taxon>
        <taxon>Bacillati</taxon>
        <taxon>Chloroflexota</taxon>
        <taxon>Ktedonobacteria</taxon>
        <taxon>Ktedonobacterales</taxon>
        <taxon>Dictyobacteraceae</taxon>
        <taxon>Dictyobacter</taxon>
    </lineage>
</organism>
<dbReference type="CDD" id="cd01092">
    <property type="entry name" value="APP-like"/>
    <property type="match status" value="1"/>
</dbReference>
<dbReference type="GO" id="GO:0004177">
    <property type="term" value="F:aminopeptidase activity"/>
    <property type="evidence" value="ECO:0007669"/>
    <property type="project" value="UniProtKB-ARBA"/>
</dbReference>
<keyword evidence="6" id="KW-1185">Reference proteome</keyword>
<dbReference type="PANTHER" id="PTHR46112:SF8">
    <property type="entry name" value="CYTOPLASMIC PEPTIDASE PEPQ-RELATED"/>
    <property type="match status" value="1"/>
</dbReference>
<evidence type="ECO:0000313" key="6">
    <source>
        <dbReference type="Proteomes" id="UP000287224"/>
    </source>
</evidence>
<evidence type="ECO:0000259" key="4">
    <source>
        <dbReference type="Pfam" id="PF01321"/>
    </source>
</evidence>
<dbReference type="InterPro" id="IPR001714">
    <property type="entry name" value="Pept_M24_MAP"/>
</dbReference>
<dbReference type="PANTHER" id="PTHR46112">
    <property type="entry name" value="AMINOPEPTIDASE"/>
    <property type="match status" value="1"/>
</dbReference>
<dbReference type="InterPro" id="IPR036005">
    <property type="entry name" value="Creatinase/aminopeptidase-like"/>
</dbReference>
<dbReference type="InterPro" id="IPR000994">
    <property type="entry name" value="Pept_M24"/>
</dbReference>
<evidence type="ECO:0000313" key="5">
    <source>
        <dbReference type="EMBL" id="GCE03741.1"/>
    </source>
</evidence>
<proteinExistence type="predicted"/>
<dbReference type="RefSeq" id="WP_160145651.1">
    <property type="nucleotide sequence ID" value="NZ_BIFQ01000001.1"/>
</dbReference>
<dbReference type="Gene3D" id="3.90.230.10">
    <property type="entry name" value="Creatinase/methionine aminopeptidase superfamily"/>
    <property type="match status" value="1"/>
</dbReference>
<evidence type="ECO:0000256" key="1">
    <source>
        <dbReference type="ARBA" id="ARBA00022723"/>
    </source>
</evidence>
<dbReference type="Pfam" id="PF01321">
    <property type="entry name" value="Creatinase_N"/>
    <property type="match status" value="1"/>
</dbReference>
<name>A0A401ZA42_9CHLR</name>
<dbReference type="Proteomes" id="UP000287224">
    <property type="component" value="Unassembled WGS sequence"/>
</dbReference>
<feature type="domain" description="Peptidase M24" evidence="3">
    <location>
        <begin position="143"/>
        <end position="349"/>
    </location>
</feature>
<dbReference type="SUPFAM" id="SSF53092">
    <property type="entry name" value="Creatinase/prolidase N-terminal domain"/>
    <property type="match status" value="1"/>
</dbReference>
<dbReference type="InterPro" id="IPR000587">
    <property type="entry name" value="Creatinase_N"/>
</dbReference>
<evidence type="ECO:0000259" key="3">
    <source>
        <dbReference type="Pfam" id="PF00557"/>
    </source>
</evidence>
<dbReference type="PRINTS" id="PR00599">
    <property type="entry name" value="MAPEPTIDASE"/>
</dbReference>
<dbReference type="GO" id="GO:0046872">
    <property type="term" value="F:metal ion binding"/>
    <property type="evidence" value="ECO:0007669"/>
    <property type="project" value="UniProtKB-KW"/>
</dbReference>
<dbReference type="SUPFAM" id="SSF55920">
    <property type="entry name" value="Creatinase/aminopeptidase"/>
    <property type="match status" value="1"/>
</dbReference>
<keyword evidence="2" id="KW-0378">Hydrolase</keyword>
<evidence type="ECO:0000256" key="2">
    <source>
        <dbReference type="ARBA" id="ARBA00022801"/>
    </source>
</evidence>
<dbReference type="OrthoDB" id="9806388at2"/>
<keyword evidence="1" id="KW-0479">Metal-binding</keyword>
<comment type="caution">
    <text evidence="5">The sequence shown here is derived from an EMBL/GenBank/DDBJ whole genome shotgun (WGS) entry which is preliminary data.</text>
</comment>
<gene>
    <name evidence="5" type="ORF">KDAU_10700</name>
</gene>
<sequence length="366" mass="40261">MSQESVQQFRAWMAEQGLDAFYVTHPQNASYLSGWLNDEEGSGSVIVSAQQQILLTNLLYGEVATREAVGWHVVIPPGRNYTQSIASLAQEYGWKKIGFESSVLRYSDFDALRQVGEGTFSLHPFEETIVNRLRDVKQPHELELLRRAIAITDDTFAHLCQWIQPGMTEKEVSWEISRKMAELGADGPSFSSIVASGPNGSMPHAVPSSRQLQSGELITIDMGARYKGYCADMTRTLCLGEPAEPRMKEIYEAVLRAMKTCEQGLYAGISGREADALARNALAEAGLAEYYIHSTGHGVGLEIHESPSLSQRAPEDVKLPAGSVVTVEPGVYIPGWTGTRVEDCVLIKEDGVEVLTQSPTELVIQR</sequence>
<feature type="domain" description="Creatinase N-terminal" evidence="4">
    <location>
        <begin position="6"/>
        <end position="135"/>
    </location>
</feature>